<reference evidence="1" key="1">
    <citation type="submission" date="2021-06" db="EMBL/GenBank/DDBJ databases">
        <authorList>
            <person name="Kallberg Y."/>
            <person name="Tangrot J."/>
            <person name="Rosling A."/>
        </authorList>
    </citation>
    <scope>NUCLEOTIDE SEQUENCE</scope>
    <source>
        <strain evidence="1">IN212</strain>
    </source>
</reference>
<dbReference type="Proteomes" id="UP000789396">
    <property type="component" value="Unassembled WGS sequence"/>
</dbReference>
<name>A0A9N9D6E7_9GLOM</name>
<feature type="non-terminal residue" evidence="1">
    <location>
        <position position="1"/>
    </location>
</feature>
<dbReference type="EMBL" id="CAJVPZ010011209">
    <property type="protein sequence ID" value="CAG8627744.1"/>
    <property type="molecule type" value="Genomic_DNA"/>
</dbReference>
<sequence length="204" mass="24485">EWKRKANTTVAIKLLKVADGMMSLKLSNEPSSQEYAVVMQFQDHGNLRDLMRKNHGQLNWRKCINILRTILRPTIPDYVPKQYKEIMERCWEHRQEDRPTAEELSEIFYDLYKILKGEYPIYNPKLSKSDVEKEFSIEKEEKWKERLAKEPSLPLKKTQRLYTSKRIDFFKTLSQHFSQKLYPNNNDSTQYKLELSDFNPEMTE</sequence>
<keyword evidence="2" id="KW-1185">Reference proteome</keyword>
<protein>
    <submittedName>
        <fullName evidence="1">18968_t:CDS:1</fullName>
    </submittedName>
</protein>
<dbReference type="AlphaFoldDB" id="A0A9N9D6E7"/>
<accession>A0A9N9D6E7</accession>
<gene>
    <name evidence="1" type="ORF">RFULGI_LOCUS7603</name>
</gene>
<dbReference type="Gene3D" id="1.10.510.10">
    <property type="entry name" value="Transferase(Phosphotransferase) domain 1"/>
    <property type="match status" value="1"/>
</dbReference>
<proteinExistence type="predicted"/>
<dbReference type="InterPro" id="IPR011009">
    <property type="entry name" value="Kinase-like_dom_sf"/>
</dbReference>
<organism evidence="1 2">
    <name type="scientific">Racocetra fulgida</name>
    <dbReference type="NCBI Taxonomy" id="60492"/>
    <lineage>
        <taxon>Eukaryota</taxon>
        <taxon>Fungi</taxon>
        <taxon>Fungi incertae sedis</taxon>
        <taxon>Mucoromycota</taxon>
        <taxon>Glomeromycotina</taxon>
        <taxon>Glomeromycetes</taxon>
        <taxon>Diversisporales</taxon>
        <taxon>Gigasporaceae</taxon>
        <taxon>Racocetra</taxon>
    </lineage>
</organism>
<evidence type="ECO:0000313" key="1">
    <source>
        <dbReference type="EMBL" id="CAG8627744.1"/>
    </source>
</evidence>
<dbReference type="OrthoDB" id="2406492at2759"/>
<comment type="caution">
    <text evidence="1">The sequence shown here is derived from an EMBL/GenBank/DDBJ whole genome shotgun (WGS) entry which is preliminary data.</text>
</comment>
<evidence type="ECO:0000313" key="2">
    <source>
        <dbReference type="Proteomes" id="UP000789396"/>
    </source>
</evidence>
<dbReference type="SUPFAM" id="SSF56112">
    <property type="entry name" value="Protein kinase-like (PK-like)"/>
    <property type="match status" value="1"/>
</dbReference>